<dbReference type="InterPro" id="IPR013762">
    <property type="entry name" value="Integrase-like_cat_sf"/>
</dbReference>
<keyword evidence="2" id="KW-0238">DNA-binding</keyword>
<dbReference type="SUPFAM" id="SSF56349">
    <property type="entry name" value="DNA breaking-rejoining enzymes"/>
    <property type="match status" value="1"/>
</dbReference>
<reference evidence="5" key="1">
    <citation type="submission" date="2020-08" db="EMBL/GenBank/DDBJ databases">
        <title>Genome public.</title>
        <authorList>
            <person name="Liu C."/>
            <person name="Sun Q."/>
        </authorList>
    </citation>
    <scope>NUCLEOTIDE SEQUENCE</scope>
    <source>
        <strain evidence="5">N12</strain>
    </source>
</reference>
<dbReference type="Pfam" id="PF17293">
    <property type="entry name" value="Arm-DNA-bind_5"/>
    <property type="match status" value="1"/>
</dbReference>
<dbReference type="InterPro" id="IPR010998">
    <property type="entry name" value="Integrase_recombinase_N"/>
</dbReference>
<feature type="domain" description="Tyr recombinase" evidence="4">
    <location>
        <begin position="203"/>
        <end position="375"/>
    </location>
</feature>
<dbReference type="InterPro" id="IPR035386">
    <property type="entry name" value="Arm-DNA-bind_5"/>
</dbReference>
<dbReference type="Gene3D" id="1.10.150.130">
    <property type="match status" value="1"/>
</dbReference>
<evidence type="ECO:0000256" key="1">
    <source>
        <dbReference type="ARBA" id="ARBA00008857"/>
    </source>
</evidence>
<comment type="similarity">
    <text evidence="1">Belongs to the 'phage' integrase family.</text>
</comment>
<dbReference type="PANTHER" id="PTHR30349">
    <property type="entry name" value="PHAGE INTEGRASE-RELATED"/>
    <property type="match status" value="1"/>
</dbReference>
<proteinExistence type="inferred from homology"/>
<accession>A0A926FAH9</accession>
<dbReference type="InterPro" id="IPR002104">
    <property type="entry name" value="Integrase_catalytic"/>
</dbReference>
<evidence type="ECO:0000256" key="3">
    <source>
        <dbReference type="ARBA" id="ARBA00023172"/>
    </source>
</evidence>
<dbReference type="CDD" id="cd01185">
    <property type="entry name" value="INTN1_C_like"/>
    <property type="match status" value="1"/>
</dbReference>
<comment type="caution">
    <text evidence="5">The sequence shown here is derived from an EMBL/GenBank/DDBJ whole genome shotgun (WGS) entry which is preliminary data.</text>
</comment>
<protein>
    <submittedName>
        <fullName evidence="5">Site-specific integrase</fullName>
    </submittedName>
</protein>
<evidence type="ECO:0000313" key="6">
    <source>
        <dbReference type="Proteomes" id="UP000651085"/>
    </source>
</evidence>
<keyword evidence="6" id="KW-1185">Reference proteome</keyword>
<dbReference type="EMBL" id="JACRTF010000001">
    <property type="protein sequence ID" value="MBC8594934.1"/>
    <property type="molecule type" value="Genomic_DNA"/>
</dbReference>
<organism evidence="5 6">
    <name type="scientific">Jilunia laotingensis</name>
    <dbReference type="NCBI Taxonomy" id="2763675"/>
    <lineage>
        <taxon>Bacteria</taxon>
        <taxon>Pseudomonadati</taxon>
        <taxon>Bacteroidota</taxon>
        <taxon>Bacteroidia</taxon>
        <taxon>Bacteroidales</taxon>
        <taxon>Bacteroidaceae</taxon>
        <taxon>Jilunia</taxon>
    </lineage>
</organism>
<dbReference type="RefSeq" id="WP_262436018.1">
    <property type="nucleotide sequence ID" value="NZ_JACRTF010000001.1"/>
</dbReference>
<dbReference type="Pfam" id="PF13102">
    <property type="entry name" value="Phage_int_SAM_5"/>
    <property type="match status" value="1"/>
</dbReference>
<dbReference type="GO" id="GO:0003677">
    <property type="term" value="F:DNA binding"/>
    <property type="evidence" value="ECO:0007669"/>
    <property type="project" value="UniProtKB-KW"/>
</dbReference>
<dbReference type="Proteomes" id="UP000651085">
    <property type="component" value="Unassembled WGS sequence"/>
</dbReference>
<dbReference type="InterPro" id="IPR050090">
    <property type="entry name" value="Tyrosine_recombinase_XerCD"/>
</dbReference>
<dbReference type="Gene3D" id="1.10.443.10">
    <property type="entry name" value="Intergrase catalytic core"/>
    <property type="match status" value="1"/>
</dbReference>
<dbReference type="PANTHER" id="PTHR30349:SF64">
    <property type="entry name" value="PROPHAGE INTEGRASE INTD-RELATED"/>
    <property type="match status" value="1"/>
</dbReference>
<evidence type="ECO:0000259" key="4">
    <source>
        <dbReference type="PROSITE" id="PS51898"/>
    </source>
</evidence>
<name>A0A926FAH9_9BACT</name>
<gene>
    <name evidence="5" type="ORF">H8744_17120</name>
</gene>
<dbReference type="Pfam" id="PF00589">
    <property type="entry name" value="Phage_integrase"/>
    <property type="match status" value="1"/>
</dbReference>
<dbReference type="PROSITE" id="PS51898">
    <property type="entry name" value="TYR_RECOMBINASE"/>
    <property type="match status" value="1"/>
</dbReference>
<dbReference type="InterPro" id="IPR025269">
    <property type="entry name" value="SAM-like_dom"/>
</dbReference>
<dbReference type="InterPro" id="IPR011010">
    <property type="entry name" value="DNA_brk_join_enz"/>
</dbReference>
<evidence type="ECO:0000256" key="2">
    <source>
        <dbReference type="ARBA" id="ARBA00023125"/>
    </source>
</evidence>
<keyword evidence="3" id="KW-0233">DNA recombination</keyword>
<sequence>MKREIKIKEPIKLRSKQLLNGCLSLYLDIYMNKRRMYEFLKLYIIPESNRADKQRNVETLKLANAIKAQKIVELQNSKFGFNYNKNKANMLLTEYIAELADRDPTKKAKKTLMNTLIFHLQRYDTNGTSLKLIDKEYVIGFIEYLKTTTQKHCKKEKKINVNTQVCYFKELNYCLNYAVVEDILSINPINKIKNEDKPKRKKTERDYLSIDEIKALSKTYFYNDILKRAFLFSCFCGLRHCDIMALTWANLRKDKTGRTQLHILQKKTQECISLPLCNEALKQLPDKGGSLDSDKVFKGLISLGRTNEVLSRWAMDAGIQKHITFHVARHSHATMMITLGADLYTVSKLLGHTNIQTTQIYAKIVDESKNKAIALIPEIT</sequence>
<dbReference type="AlphaFoldDB" id="A0A926FAH9"/>
<dbReference type="GO" id="GO:0006310">
    <property type="term" value="P:DNA recombination"/>
    <property type="evidence" value="ECO:0007669"/>
    <property type="project" value="UniProtKB-KW"/>
</dbReference>
<evidence type="ECO:0000313" key="5">
    <source>
        <dbReference type="EMBL" id="MBC8594934.1"/>
    </source>
</evidence>
<dbReference type="GO" id="GO:0015074">
    <property type="term" value="P:DNA integration"/>
    <property type="evidence" value="ECO:0007669"/>
    <property type="project" value="InterPro"/>
</dbReference>